<dbReference type="PATRIC" id="fig|1608994.3.peg.3581"/>
<accession>A0A0J6LFY4</accession>
<gene>
    <name evidence="1" type="ORF">TU86_14605</name>
</gene>
<protein>
    <submittedName>
        <fullName evidence="1">Uncharacterized protein</fullName>
    </submittedName>
</protein>
<dbReference type="Proteomes" id="UP000036325">
    <property type="component" value="Unassembled WGS sequence"/>
</dbReference>
<organism evidence="1 2">
    <name type="scientific">Pseudomonas weihenstephanensis</name>
    <dbReference type="NCBI Taxonomy" id="1608994"/>
    <lineage>
        <taxon>Bacteria</taxon>
        <taxon>Pseudomonadati</taxon>
        <taxon>Pseudomonadota</taxon>
        <taxon>Gammaproteobacteria</taxon>
        <taxon>Pseudomonadales</taxon>
        <taxon>Pseudomonadaceae</taxon>
        <taxon>Pseudomonas</taxon>
    </lineage>
</organism>
<dbReference type="EMBL" id="JYLF01000005">
    <property type="protein sequence ID" value="KMN13291.1"/>
    <property type="molecule type" value="Genomic_DNA"/>
</dbReference>
<evidence type="ECO:0000313" key="1">
    <source>
        <dbReference type="EMBL" id="KMN13291.1"/>
    </source>
</evidence>
<reference evidence="1 2" key="1">
    <citation type="submission" date="2015-02" db="EMBL/GenBank/DDBJ databases">
        <title>Pseudomonas helleri sp. nov. and Pseudomonas weihenstephanensis sp. nov., isolated from raw cows milk.</title>
        <authorList>
            <person name="von Neubeck M."/>
            <person name="Huptas C."/>
            <person name="Wenning M."/>
            <person name="Scherer S."/>
        </authorList>
    </citation>
    <scope>NUCLEOTIDE SEQUENCE [LARGE SCALE GENOMIC DNA]</scope>
    <source>
        <strain evidence="1 2">DSM 29166</strain>
    </source>
</reference>
<proteinExistence type="predicted"/>
<sequence length="197" mass="22266">MSESSGGGEITKEEVAGLPYLDEVIVHSNNPEIVKIYNEFDREDIVKNKTELLATIKALEFLMGGGLVHGCDRIFKLSGRYVIRSDFRELNDYDDDRLSKAIVISQARASQLDPYLTDSQALQYMCRCWSFPSVMIEEMRGIYLSMYSKFVEVNRQGKYLDLEHLLYIFLNGRTGIVEVPFLGAMGALGSSGERVID</sequence>
<name>A0A0J6LFY4_9PSED</name>
<comment type="caution">
    <text evidence="1">The sequence shown here is derived from an EMBL/GenBank/DDBJ whole genome shotgun (WGS) entry which is preliminary data.</text>
</comment>
<evidence type="ECO:0000313" key="2">
    <source>
        <dbReference type="Proteomes" id="UP000036325"/>
    </source>
</evidence>
<dbReference type="AlphaFoldDB" id="A0A0J6LFY4"/>